<organism evidence="1 2">
    <name type="scientific">Lupinus luteus</name>
    <name type="common">European yellow lupine</name>
    <dbReference type="NCBI Taxonomy" id="3873"/>
    <lineage>
        <taxon>Eukaryota</taxon>
        <taxon>Viridiplantae</taxon>
        <taxon>Streptophyta</taxon>
        <taxon>Embryophyta</taxon>
        <taxon>Tracheophyta</taxon>
        <taxon>Spermatophyta</taxon>
        <taxon>Magnoliopsida</taxon>
        <taxon>eudicotyledons</taxon>
        <taxon>Gunneridae</taxon>
        <taxon>Pentapetalae</taxon>
        <taxon>rosids</taxon>
        <taxon>fabids</taxon>
        <taxon>Fabales</taxon>
        <taxon>Fabaceae</taxon>
        <taxon>Papilionoideae</taxon>
        <taxon>50 kb inversion clade</taxon>
        <taxon>genistoids sensu lato</taxon>
        <taxon>core genistoids</taxon>
        <taxon>Genisteae</taxon>
        <taxon>Lupinus</taxon>
    </lineage>
</organism>
<proteinExistence type="predicted"/>
<comment type="caution">
    <text evidence="1">The sequence shown here is derived from an EMBL/GenBank/DDBJ whole genome shotgun (WGS) entry which is preliminary data.</text>
</comment>
<dbReference type="AlphaFoldDB" id="A0AAV1Y2U2"/>
<evidence type="ECO:0000313" key="2">
    <source>
        <dbReference type="Proteomes" id="UP001497480"/>
    </source>
</evidence>
<reference evidence="1 2" key="1">
    <citation type="submission" date="2024-03" db="EMBL/GenBank/DDBJ databases">
        <authorList>
            <person name="Martinez-Hernandez J."/>
        </authorList>
    </citation>
    <scope>NUCLEOTIDE SEQUENCE [LARGE SCALE GENOMIC DNA]</scope>
</reference>
<sequence length="265" mass="29038">MECGERVQCLKSGAISNGVEVANGNASAEETPHLKREAFNNGVAFSDGNGVIVAVSGGNDVTEEALFLESEAINNGVAIENGNALCLKSEIIRNVVAIANEFDSADGDSGGLECLRTYKRCKHRKSSSESKIQEDKMFSNEILKTDKDGQECSSQLERLSHRAHSEANGHFSSLRKALLENFQGVKPESILDFNTMTSWRRKKAYEQSPALFLSDMQQFWKKLQNAGNEIVALAKSLSNMSRTSYCELVGLSAQSTFDDEAQLVR</sequence>
<dbReference type="EMBL" id="CAXHTB010000020">
    <property type="protein sequence ID" value="CAL0327430.1"/>
    <property type="molecule type" value="Genomic_DNA"/>
</dbReference>
<name>A0AAV1Y2U2_LUPLU</name>
<gene>
    <name evidence="1" type="ORF">LLUT_LOCUS28490</name>
</gene>
<evidence type="ECO:0000313" key="1">
    <source>
        <dbReference type="EMBL" id="CAL0327430.1"/>
    </source>
</evidence>
<accession>A0AAV1Y2U2</accession>
<dbReference type="Proteomes" id="UP001497480">
    <property type="component" value="Unassembled WGS sequence"/>
</dbReference>
<keyword evidence="2" id="KW-1185">Reference proteome</keyword>
<protein>
    <submittedName>
        <fullName evidence="1">Uncharacterized protein</fullName>
    </submittedName>
</protein>